<feature type="domain" description="Acetyl-coenzyme A synthetase N-terminal" evidence="13">
    <location>
        <begin position="29"/>
        <end position="89"/>
    </location>
</feature>
<evidence type="ECO:0000256" key="4">
    <source>
        <dbReference type="ARBA" id="ARBA00013275"/>
    </source>
</evidence>
<protein>
    <recommendedName>
        <fullName evidence="9">Propionate--CoA ligase</fullName>
        <ecNumber evidence="4">6.2.1.1</ecNumber>
        <ecNumber evidence="3">6.2.1.17</ecNumber>
    </recommendedName>
</protein>
<feature type="domain" description="AMP-binding enzyme C-terminal" evidence="12">
    <location>
        <begin position="664"/>
        <end position="742"/>
    </location>
</feature>
<dbReference type="InterPro" id="IPR000873">
    <property type="entry name" value="AMP-dep_synth/lig_dom"/>
</dbReference>
<dbReference type="InterPro" id="IPR042099">
    <property type="entry name" value="ANL_N_sf"/>
</dbReference>
<dbReference type="PANTHER" id="PTHR24095">
    <property type="entry name" value="ACETYL-COENZYME A SYNTHETASE"/>
    <property type="match status" value="1"/>
</dbReference>
<dbReference type="CDD" id="cd05966">
    <property type="entry name" value="ACS"/>
    <property type="match status" value="1"/>
</dbReference>
<evidence type="ECO:0000256" key="8">
    <source>
        <dbReference type="ARBA" id="ARBA00023098"/>
    </source>
</evidence>
<proteinExistence type="inferred from homology"/>
<dbReference type="Proteomes" id="UP000677803">
    <property type="component" value="Unassembled WGS sequence"/>
</dbReference>
<evidence type="ECO:0000259" key="12">
    <source>
        <dbReference type="Pfam" id="PF13193"/>
    </source>
</evidence>
<evidence type="ECO:0000256" key="5">
    <source>
        <dbReference type="ARBA" id="ARBA00022598"/>
    </source>
</evidence>
<accession>A0A8S4APS1</accession>
<keyword evidence="7" id="KW-0067">ATP-binding</keyword>
<name>A0A8S4APS1_9TELE</name>
<evidence type="ECO:0000256" key="9">
    <source>
        <dbReference type="ARBA" id="ARBA00029726"/>
    </source>
</evidence>
<dbReference type="InterPro" id="IPR045851">
    <property type="entry name" value="AMP-bd_C_sf"/>
</dbReference>
<keyword evidence="6" id="KW-0547">Nucleotide-binding</keyword>
<dbReference type="EC" id="6.2.1.17" evidence="3"/>
<dbReference type="GO" id="GO:0006085">
    <property type="term" value="P:acetyl-CoA biosynthetic process"/>
    <property type="evidence" value="ECO:0007669"/>
    <property type="project" value="TreeGrafter"/>
</dbReference>
<dbReference type="FunFam" id="3.30.300.30:FF:000004">
    <property type="entry name" value="Acetyl-coenzyme A synthetase"/>
    <property type="match status" value="1"/>
</dbReference>
<dbReference type="OrthoDB" id="1706066at2759"/>
<evidence type="ECO:0000313" key="15">
    <source>
        <dbReference type="Proteomes" id="UP000677803"/>
    </source>
</evidence>
<evidence type="ECO:0000256" key="3">
    <source>
        <dbReference type="ARBA" id="ARBA00012985"/>
    </source>
</evidence>
<feature type="domain" description="AMP-dependent synthetase/ligase" evidence="11">
    <location>
        <begin position="468"/>
        <end position="608"/>
    </location>
</feature>
<dbReference type="AlphaFoldDB" id="A0A8S4APS1"/>
<comment type="catalytic activity">
    <reaction evidence="1">
        <text>acetate + ATP + CoA = acetyl-CoA + AMP + diphosphate</text>
        <dbReference type="Rhea" id="RHEA:23176"/>
        <dbReference type="ChEBI" id="CHEBI:30089"/>
        <dbReference type="ChEBI" id="CHEBI:30616"/>
        <dbReference type="ChEBI" id="CHEBI:33019"/>
        <dbReference type="ChEBI" id="CHEBI:57287"/>
        <dbReference type="ChEBI" id="CHEBI:57288"/>
        <dbReference type="ChEBI" id="CHEBI:456215"/>
        <dbReference type="EC" id="6.2.1.1"/>
    </reaction>
    <physiologicalReaction direction="left-to-right" evidence="1">
        <dbReference type="Rhea" id="RHEA:23177"/>
    </physiologicalReaction>
</comment>
<dbReference type="Pfam" id="PF16177">
    <property type="entry name" value="ACAS_N"/>
    <property type="match status" value="1"/>
</dbReference>
<dbReference type="GO" id="GO:0003987">
    <property type="term" value="F:acetate-CoA ligase activity"/>
    <property type="evidence" value="ECO:0007669"/>
    <property type="project" value="UniProtKB-EC"/>
</dbReference>
<keyword evidence="15" id="KW-1185">Reference proteome</keyword>
<dbReference type="GO" id="GO:0006629">
    <property type="term" value="P:lipid metabolic process"/>
    <property type="evidence" value="ECO:0007669"/>
    <property type="project" value="UniProtKB-KW"/>
</dbReference>
<comment type="catalytic activity">
    <reaction evidence="10">
        <text>propanoate + ATP + CoA = propanoyl-CoA + AMP + diphosphate</text>
        <dbReference type="Rhea" id="RHEA:20373"/>
        <dbReference type="ChEBI" id="CHEBI:17272"/>
        <dbReference type="ChEBI" id="CHEBI:30616"/>
        <dbReference type="ChEBI" id="CHEBI:33019"/>
        <dbReference type="ChEBI" id="CHEBI:57287"/>
        <dbReference type="ChEBI" id="CHEBI:57392"/>
        <dbReference type="ChEBI" id="CHEBI:456215"/>
        <dbReference type="EC" id="6.2.1.17"/>
    </reaction>
    <physiologicalReaction direction="left-to-right" evidence="10">
        <dbReference type="Rhea" id="RHEA:20374"/>
    </physiologicalReaction>
</comment>
<dbReference type="InterPro" id="IPR020845">
    <property type="entry name" value="AMP-binding_CS"/>
</dbReference>
<dbReference type="EMBL" id="CAJRST010007779">
    <property type="protein sequence ID" value="CAG5896446.1"/>
    <property type="molecule type" value="Genomic_DNA"/>
</dbReference>
<dbReference type="GO" id="GO:0050218">
    <property type="term" value="F:propionate-CoA ligase activity"/>
    <property type="evidence" value="ECO:0007669"/>
    <property type="project" value="UniProtKB-EC"/>
</dbReference>
<dbReference type="GO" id="GO:0005524">
    <property type="term" value="F:ATP binding"/>
    <property type="evidence" value="ECO:0007669"/>
    <property type="project" value="UniProtKB-KW"/>
</dbReference>
<evidence type="ECO:0000259" key="13">
    <source>
        <dbReference type="Pfam" id="PF16177"/>
    </source>
</evidence>
<keyword evidence="5" id="KW-0436">Ligase</keyword>
<organism evidence="14 15">
    <name type="scientific">Menidia menidia</name>
    <name type="common">Atlantic silverside</name>
    <dbReference type="NCBI Taxonomy" id="238744"/>
    <lineage>
        <taxon>Eukaryota</taxon>
        <taxon>Metazoa</taxon>
        <taxon>Chordata</taxon>
        <taxon>Craniata</taxon>
        <taxon>Vertebrata</taxon>
        <taxon>Euteleostomi</taxon>
        <taxon>Actinopterygii</taxon>
        <taxon>Neopterygii</taxon>
        <taxon>Teleostei</taxon>
        <taxon>Neoteleostei</taxon>
        <taxon>Acanthomorphata</taxon>
        <taxon>Ovalentaria</taxon>
        <taxon>Atherinomorphae</taxon>
        <taxon>Atheriniformes</taxon>
        <taxon>Atherinopsidae</taxon>
        <taxon>Menidiinae</taxon>
        <taxon>Menidia</taxon>
    </lineage>
</organism>
<evidence type="ECO:0000256" key="2">
    <source>
        <dbReference type="ARBA" id="ARBA00006432"/>
    </source>
</evidence>
<dbReference type="Gene3D" id="3.40.50.12780">
    <property type="entry name" value="N-terminal domain of ligase-like"/>
    <property type="match status" value="3"/>
</dbReference>
<evidence type="ECO:0000256" key="7">
    <source>
        <dbReference type="ARBA" id="ARBA00022840"/>
    </source>
</evidence>
<feature type="domain" description="AMP-dependent synthetase/ligase" evidence="11">
    <location>
        <begin position="379"/>
        <end position="442"/>
    </location>
</feature>
<feature type="domain" description="AMP-dependent synthetase/ligase" evidence="11">
    <location>
        <begin position="222"/>
        <end position="344"/>
    </location>
</feature>
<evidence type="ECO:0000313" key="14">
    <source>
        <dbReference type="EMBL" id="CAG5896446.1"/>
    </source>
</evidence>
<dbReference type="EC" id="6.2.1.1" evidence="4"/>
<reference evidence="14" key="1">
    <citation type="submission" date="2021-05" db="EMBL/GenBank/DDBJ databases">
        <authorList>
            <person name="Tigano A."/>
        </authorList>
    </citation>
    <scope>NUCLEOTIDE SEQUENCE</scope>
</reference>
<dbReference type="PROSITE" id="PS00455">
    <property type="entry name" value="AMP_BINDING"/>
    <property type="match status" value="1"/>
</dbReference>
<dbReference type="PANTHER" id="PTHR24095:SF146">
    <property type="entry name" value="ACETYL-COENZYME A SYNTHETASE"/>
    <property type="match status" value="1"/>
</dbReference>
<dbReference type="Pfam" id="PF13193">
    <property type="entry name" value="AMP-binding_C"/>
    <property type="match status" value="1"/>
</dbReference>
<dbReference type="InterPro" id="IPR032387">
    <property type="entry name" value="ACAS_N"/>
</dbReference>
<feature type="domain" description="AMP-dependent synthetase/ligase" evidence="11">
    <location>
        <begin position="100"/>
        <end position="172"/>
    </location>
</feature>
<comment type="caution">
    <text evidence="14">The sequence shown here is derived from an EMBL/GenBank/DDBJ whole genome shotgun (WGS) entry which is preliminary data.</text>
</comment>
<comment type="similarity">
    <text evidence="2">Belongs to the ATP-dependent AMP-binding enzyme family.</text>
</comment>
<dbReference type="InterPro" id="IPR025110">
    <property type="entry name" value="AMP-bd_C"/>
</dbReference>
<dbReference type="Pfam" id="PF00501">
    <property type="entry name" value="AMP-binding"/>
    <property type="match status" value="4"/>
</dbReference>
<evidence type="ECO:0000256" key="10">
    <source>
        <dbReference type="ARBA" id="ARBA00049004"/>
    </source>
</evidence>
<evidence type="ECO:0000259" key="11">
    <source>
        <dbReference type="Pfam" id="PF00501"/>
    </source>
</evidence>
<dbReference type="SUPFAM" id="SSF56801">
    <property type="entry name" value="Acetyl-CoA synthetase-like"/>
    <property type="match status" value="3"/>
</dbReference>
<sequence length="782" mass="87860">MVVPESQDKMYYPPDDLQRDAHVPDFKSYLEMYRKSLENPEAFWKEIADEFFWKKPATGPMLQYNFDVTKGNIYIKCMEGAKTNICYNVLDRHVKEGNLGEKVAYYWEGNSPDHHMTITYGQLLDQVCRCANVLKQMGVKKGDRVSIYLPMIPELVHTMLACARIGAVHSIVTEPDGLSQRGGSRVLGDQIHNPETLRSVNYEAWLEKGSPAGKAENGSHFAGFSSESLCERIVDAQSSVLVTADGVYRGEKLINLKQISDEALEKCREKASSIVTKCLVVRHHALRTKTGTSHNKLQTPWDAERDVWWDEAMRDSPEDCEPEWLEAEDPSFILYTSGSTGKPKVGHRPPEEALRPNLGHESCVVFLEGLSLVCDLVYGSPQGVVHTVAGYLLYTSLTFRCVFDHHHDDVYWCTADIGWITGHSYITYGPLANGATSVLVSPGGGAEASPAGEDNFTLFILCFEGIPVHPHVGRFWEIIEKYKVTKFYTAPTAIRLLMKYGQEPLQKYDLSSLKILGTVGEPINPEAWQWYHEVVGQGRCPVVDTFWQTETGGHVLTPLPAATPLKPGSATFPFFGVEPTILNEHGEEVEDEVEGYLVFKRPWPGIMRTVFKNHERFENTYFKKFPGFYVTGDGCKRDKDGYFWITGRIDDMLNVSGHLMSTAEVEAALMLHPAVSEAAVVSRPHKVKGECLYCFVTLKDSREFHNTLVEELKRLVRERIGPIATPDFIQNAPALPKTRSGKIMRRILRQIARNDKDLGDLSTLADPKVVEVLFSQRSEAAA</sequence>
<dbReference type="Gene3D" id="3.30.300.30">
    <property type="match status" value="1"/>
</dbReference>
<gene>
    <name evidence="14" type="ORF">MMEN_LOCUS7528</name>
</gene>
<evidence type="ECO:0000256" key="6">
    <source>
        <dbReference type="ARBA" id="ARBA00022741"/>
    </source>
</evidence>
<keyword evidence="8" id="KW-0443">Lipid metabolism</keyword>
<evidence type="ECO:0000256" key="1">
    <source>
        <dbReference type="ARBA" id="ARBA00001884"/>
    </source>
</evidence>